<dbReference type="EMBL" id="CM017327">
    <property type="protein sequence ID" value="KAE8098675.1"/>
    <property type="molecule type" value="Genomic_DNA"/>
</dbReference>
<organism evidence="2 3">
    <name type="scientific">Carpinus fangiana</name>
    <dbReference type="NCBI Taxonomy" id="176857"/>
    <lineage>
        <taxon>Eukaryota</taxon>
        <taxon>Viridiplantae</taxon>
        <taxon>Streptophyta</taxon>
        <taxon>Embryophyta</taxon>
        <taxon>Tracheophyta</taxon>
        <taxon>Spermatophyta</taxon>
        <taxon>Magnoliopsida</taxon>
        <taxon>eudicotyledons</taxon>
        <taxon>Gunneridae</taxon>
        <taxon>Pentapetalae</taxon>
        <taxon>rosids</taxon>
        <taxon>fabids</taxon>
        <taxon>Fagales</taxon>
        <taxon>Betulaceae</taxon>
        <taxon>Carpinus</taxon>
    </lineage>
</organism>
<dbReference type="Proteomes" id="UP000327013">
    <property type="component" value="Chromosome 7"/>
</dbReference>
<accession>A0A5N6RIS7</accession>
<feature type="compositionally biased region" description="Low complexity" evidence="1">
    <location>
        <begin position="108"/>
        <end position="118"/>
    </location>
</feature>
<protein>
    <submittedName>
        <fullName evidence="2">Uncharacterized protein</fullName>
    </submittedName>
</protein>
<dbReference type="AlphaFoldDB" id="A0A5N6RIS7"/>
<feature type="region of interest" description="Disordered" evidence="1">
    <location>
        <begin position="101"/>
        <end position="127"/>
    </location>
</feature>
<keyword evidence="3" id="KW-1185">Reference proteome</keyword>
<gene>
    <name evidence="2" type="ORF">FH972_016719</name>
</gene>
<evidence type="ECO:0000313" key="2">
    <source>
        <dbReference type="EMBL" id="KAE8098675.1"/>
    </source>
</evidence>
<name>A0A5N6RIS7_9ROSI</name>
<evidence type="ECO:0000313" key="3">
    <source>
        <dbReference type="Proteomes" id="UP000327013"/>
    </source>
</evidence>
<sequence>MFRKKGEGGVVAYLSSDEAAVVWQDGEEEQRVGELEEEEVLVLERKQKTEEISSTMLSNMILFTDSSSLAELNLHAYALRSTTRMVFPSASSPGLCWQHPLADYHQGSAPSQSSSSSSLKRPTRTAL</sequence>
<reference evidence="2 3" key="1">
    <citation type="submission" date="2019-06" db="EMBL/GenBank/DDBJ databases">
        <title>A chromosomal-level reference genome of Carpinus fangiana (Coryloideae, Betulaceae).</title>
        <authorList>
            <person name="Yang X."/>
            <person name="Wang Z."/>
            <person name="Zhang L."/>
            <person name="Hao G."/>
            <person name="Liu J."/>
            <person name="Yang Y."/>
        </authorList>
    </citation>
    <scope>NUCLEOTIDE SEQUENCE [LARGE SCALE GENOMIC DNA]</scope>
    <source>
        <strain evidence="2">Cfa_2016G</strain>
        <tissue evidence="2">Leaf</tissue>
    </source>
</reference>
<evidence type="ECO:0000256" key="1">
    <source>
        <dbReference type="SAM" id="MobiDB-lite"/>
    </source>
</evidence>
<proteinExistence type="predicted"/>